<gene>
    <name evidence="10" type="ORF">A45J_2330</name>
</gene>
<keyword evidence="6" id="KW-0456">Lyase</keyword>
<evidence type="ECO:0000313" key="10">
    <source>
        <dbReference type="EMBL" id="GER94566.1"/>
    </source>
</evidence>
<dbReference type="SUPFAM" id="SSF51726">
    <property type="entry name" value="UROD/MetE-like"/>
    <property type="match status" value="1"/>
</dbReference>
<dbReference type="CDD" id="cd00717">
    <property type="entry name" value="URO-D"/>
    <property type="match status" value="1"/>
</dbReference>
<feature type="domain" description="Uroporphyrinogen decarboxylase (URO-D)" evidence="8">
    <location>
        <begin position="18"/>
        <end position="27"/>
    </location>
</feature>
<dbReference type="Pfam" id="PF01208">
    <property type="entry name" value="URO-D"/>
    <property type="match status" value="1"/>
</dbReference>
<dbReference type="GO" id="GO:0004853">
    <property type="term" value="F:uroporphyrinogen decarboxylase activity"/>
    <property type="evidence" value="ECO:0007669"/>
    <property type="project" value="UniProtKB-EC"/>
</dbReference>
<sequence>MNDTFLKACRGEKTEYTPVWLMRQAGRYLPEYQKVRSNVDFLTLCKTPELAAEVTKQPVDILKVDAAILFSDILIPIEPMGMKLEFSESKGPILYDPIRSDIVVSKLRRIKANDDVPFVIETIKILVKDLNVPLIGFSGAPFTLATYMIEGGSSKNYVNTKKMMYQSPELYTSLMEKITDTVINYLQAQIDAGVHAIQVFDSWAGILCPIDFEKYALPYVQRIVLAFKGKVPIIYFAFNSSAMLKLVKQSGADVLGIDWRVDISDAVNAVGNDVAVQGNLDPCTLFGTKDLIRDRVTGILQGAKNAKGHIFNLGHGILPETPVENAIAMVEAVHELSNGRLAYA</sequence>
<dbReference type="PANTHER" id="PTHR21091">
    <property type="entry name" value="METHYLTETRAHYDROFOLATE:HOMOCYSTEINE METHYLTRANSFERASE RELATED"/>
    <property type="match status" value="1"/>
</dbReference>
<dbReference type="PROSITE" id="PS00906">
    <property type="entry name" value="UROD_1"/>
    <property type="match status" value="1"/>
</dbReference>
<evidence type="ECO:0000259" key="9">
    <source>
        <dbReference type="PROSITE" id="PS00907"/>
    </source>
</evidence>
<comment type="caution">
    <text evidence="10">The sequence shown here is derived from an EMBL/GenBank/DDBJ whole genome shotgun (WGS) entry which is preliminary data.</text>
</comment>
<keyword evidence="4" id="KW-0963">Cytoplasm</keyword>
<dbReference type="NCBIfam" id="TIGR01464">
    <property type="entry name" value="hemE"/>
    <property type="match status" value="1"/>
</dbReference>
<evidence type="ECO:0000259" key="8">
    <source>
        <dbReference type="PROSITE" id="PS00906"/>
    </source>
</evidence>
<dbReference type="FunFam" id="3.20.20.210:FF:000007">
    <property type="entry name" value="Uroporphyrinogen decarboxylase"/>
    <property type="match status" value="1"/>
</dbReference>
<dbReference type="InterPro" id="IPR038071">
    <property type="entry name" value="UROD/MetE-like_sf"/>
</dbReference>
<dbReference type="EC" id="4.1.1.37" evidence="3"/>
<keyword evidence="7" id="KW-0627">Porphyrin biosynthesis</keyword>
<comment type="pathway">
    <text evidence="1">Porphyrin-containing compound metabolism; protoporphyrin-IX biosynthesis; coproporphyrinogen-III from 5-aminolevulinate: step 4/4.</text>
</comment>
<dbReference type="AlphaFoldDB" id="A0A5J4LAI0"/>
<protein>
    <recommendedName>
        <fullName evidence="3">uroporphyrinogen decarboxylase</fullName>
        <ecNumber evidence="3">4.1.1.37</ecNumber>
    </recommendedName>
</protein>
<evidence type="ECO:0000256" key="7">
    <source>
        <dbReference type="ARBA" id="ARBA00023244"/>
    </source>
</evidence>
<organism evidence="10">
    <name type="scientific">hot springs metagenome</name>
    <dbReference type="NCBI Taxonomy" id="433727"/>
    <lineage>
        <taxon>unclassified sequences</taxon>
        <taxon>metagenomes</taxon>
        <taxon>ecological metagenomes</taxon>
    </lineage>
</organism>
<evidence type="ECO:0000256" key="5">
    <source>
        <dbReference type="ARBA" id="ARBA00022793"/>
    </source>
</evidence>
<dbReference type="PANTHER" id="PTHR21091:SF169">
    <property type="entry name" value="UROPORPHYRINOGEN DECARBOXYLASE"/>
    <property type="match status" value="1"/>
</dbReference>
<accession>A0A5J4LAI0</accession>
<keyword evidence="5" id="KW-0210">Decarboxylase</keyword>
<evidence type="ECO:0000256" key="6">
    <source>
        <dbReference type="ARBA" id="ARBA00023239"/>
    </source>
</evidence>
<dbReference type="Gene3D" id="3.20.20.210">
    <property type="match status" value="1"/>
</dbReference>
<dbReference type="InterPro" id="IPR000257">
    <property type="entry name" value="Uroporphyrinogen_deCOase"/>
</dbReference>
<comment type="similarity">
    <text evidence="2">Belongs to the uroporphyrinogen decarboxylase family.</text>
</comment>
<evidence type="ECO:0000256" key="4">
    <source>
        <dbReference type="ARBA" id="ARBA00022490"/>
    </source>
</evidence>
<evidence type="ECO:0000256" key="1">
    <source>
        <dbReference type="ARBA" id="ARBA00004804"/>
    </source>
</evidence>
<dbReference type="InterPro" id="IPR006361">
    <property type="entry name" value="Uroporphyrinogen_deCO2ase_HemE"/>
</dbReference>
<reference evidence="10" key="1">
    <citation type="submission" date="2019-10" db="EMBL/GenBank/DDBJ databases">
        <title>Metagenomic sequencing of thiosulfate-disproportionating enrichment culture.</title>
        <authorList>
            <person name="Umezawa K."/>
            <person name="Kojima H."/>
            <person name="Fukui M."/>
        </authorList>
    </citation>
    <scope>NUCLEOTIDE SEQUENCE</scope>
    <source>
        <strain evidence="10">45J</strain>
    </source>
</reference>
<dbReference type="PROSITE" id="PS00907">
    <property type="entry name" value="UROD_2"/>
    <property type="match status" value="1"/>
</dbReference>
<feature type="domain" description="Uroporphyrinogen decarboxylase (URO-D)" evidence="9">
    <location>
        <begin position="135"/>
        <end position="151"/>
    </location>
</feature>
<evidence type="ECO:0000256" key="3">
    <source>
        <dbReference type="ARBA" id="ARBA00012288"/>
    </source>
</evidence>
<dbReference type="GO" id="GO:0006782">
    <property type="term" value="P:protoporphyrinogen IX biosynthetic process"/>
    <property type="evidence" value="ECO:0007669"/>
    <property type="project" value="UniProtKB-UniPathway"/>
</dbReference>
<dbReference type="HAMAP" id="MF_00218">
    <property type="entry name" value="URO_D"/>
    <property type="match status" value="1"/>
</dbReference>
<dbReference type="UniPathway" id="UPA00251">
    <property type="reaction ID" value="UER00321"/>
</dbReference>
<dbReference type="EMBL" id="BLAB01000001">
    <property type="protein sequence ID" value="GER94566.1"/>
    <property type="molecule type" value="Genomic_DNA"/>
</dbReference>
<dbReference type="GO" id="GO:0005829">
    <property type="term" value="C:cytosol"/>
    <property type="evidence" value="ECO:0007669"/>
    <property type="project" value="TreeGrafter"/>
</dbReference>
<name>A0A5J4LAI0_9ZZZZ</name>
<evidence type="ECO:0000256" key="2">
    <source>
        <dbReference type="ARBA" id="ARBA00009935"/>
    </source>
</evidence>
<proteinExistence type="inferred from homology"/>